<gene>
    <name evidence="2" type="ORF">IW245_002768</name>
</gene>
<keyword evidence="1" id="KW-0456">Lyase</keyword>
<dbReference type="Pfam" id="PF19086">
    <property type="entry name" value="Terpene_syn_C_2"/>
    <property type="match status" value="1"/>
</dbReference>
<dbReference type="SFLD" id="SFLDS00005">
    <property type="entry name" value="Isoprenoid_Synthase_Type_I"/>
    <property type="match status" value="1"/>
</dbReference>
<dbReference type="SFLD" id="SFLDG01020">
    <property type="entry name" value="Terpene_Cyclase_Like_2"/>
    <property type="match status" value="1"/>
</dbReference>
<dbReference type="GO" id="GO:0010333">
    <property type="term" value="F:terpene synthase activity"/>
    <property type="evidence" value="ECO:0007669"/>
    <property type="project" value="InterPro"/>
</dbReference>
<dbReference type="Gene3D" id="1.10.600.10">
    <property type="entry name" value="Farnesyl Diphosphate Synthase"/>
    <property type="match status" value="1"/>
</dbReference>
<sequence length="295" mass="32006">MTSALAAGLTTLRGLDAPCRVHPGEAGVVVTVENWAVARGLVSRATAGQARFGVLASRAFPESSPDVAALSGQWLAWFCASDDERDDGAELGLGVLDRAFEELWAATAPRAGAYWARRFLAEYERYRRSESAELASRRSRRAPALADFEGFRRATVGTFLLLLPEPLLGVELPPAIGYTSQWRTLTEAAADVIAWTNDLASVDRDTSSGDTTSYVLVAAHELGLTRPEAVEWVCGRVAGRMAEMRRAAMDLPAQFEGQGLTRAATHDVSRIAMTLLSAPRAHLEWLIESGRYELT</sequence>
<organism evidence="2 3">
    <name type="scientific">Longispora fulva</name>
    <dbReference type="NCBI Taxonomy" id="619741"/>
    <lineage>
        <taxon>Bacteria</taxon>
        <taxon>Bacillati</taxon>
        <taxon>Actinomycetota</taxon>
        <taxon>Actinomycetes</taxon>
        <taxon>Micromonosporales</taxon>
        <taxon>Micromonosporaceae</taxon>
        <taxon>Longispora</taxon>
    </lineage>
</organism>
<dbReference type="Proteomes" id="UP000622552">
    <property type="component" value="Unassembled WGS sequence"/>
</dbReference>
<proteinExistence type="predicted"/>
<accession>A0A8J7GPI5</accession>
<evidence type="ECO:0000256" key="1">
    <source>
        <dbReference type="ARBA" id="ARBA00023239"/>
    </source>
</evidence>
<dbReference type="InterPro" id="IPR034686">
    <property type="entry name" value="Terpene_cyclase-like_2"/>
</dbReference>
<keyword evidence="3" id="KW-1185">Reference proteome</keyword>
<evidence type="ECO:0000313" key="2">
    <source>
        <dbReference type="EMBL" id="MBG6136574.1"/>
    </source>
</evidence>
<dbReference type="RefSeq" id="WP_197003532.1">
    <property type="nucleotide sequence ID" value="NZ_BONS01000016.1"/>
</dbReference>
<name>A0A8J7GPI5_9ACTN</name>
<dbReference type="SUPFAM" id="SSF48576">
    <property type="entry name" value="Terpenoid synthases"/>
    <property type="match status" value="1"/>
</dbReference>
<dbReference type="InterPro" id="IPR008949">
    <property type="entry name" value="Isoprenoid_synthase_dom_sf"/>
</dbReference>
<reference evidence="2" key="1">
    <citation type="submission" date="2020-11" db="EMBL/GenBank/DDBJ databases">
        <title>Sequencing the genomes of 1000 actinobacteria strains.</title>
        <authorList>
            <person name="Klenk H.-P."/>
        </authorList>
    </citation>
    <scope>NUCLEOTIDE SEQUENCE</scope>
    <source>
        <strain evidence="2">DSM 45356</strain>
    </source>
</reference>
<dbReference type="AlphaFoldDB" id="A0A8J7GPI5"/>
<comment type="caution">
    <text evidence="2">The sequence shown here is derived from an EMBL/GenBank/DDBJ whole genome shotgun (WGS) entry which is preliminary data.</text>
</comment>
<dbReference type="EMBL" id="JADOUF010000001">
    <property type="protein sequence ID" value="MBG6136574.1"/>
    <property type="molecule type" value="Genomic_DNA"/>
</dbReference>
<evidence type="ECO:0000313" key="3">
    <source>
        <dbReference type="Proteomes" id="UP000622552"/>
    </source>
</evidence>
<evidence type="ECO:0008006" key="4">
    <source>
        <dbReference type="Google" id="ProtNLM"/>
    </source>
</evidence>
<protein>
    <recommendedName>
        <fullName evidence="4">Terpene synthase</fullName>
    </recommendedName>
</protein>